<accession>A0A1J4KQA5</accession>
<dbReference type="Proteomes" id="UP000179807">
    <property type="component" value="Unassembled WGS sequence"/>
</dbReference>
<dbReference type="AlphaFoldDB" id="A0A1J4KQA5"/>
<reference evidence="1" key="1">
    <citation type="submission" date="2016-10" db="EMBL/GenBank/DDBJ databases">
        <authorList>
            <person name="Benchimol M."/>
            <person name="Almeida L.G."/>
            <person name="Vasconcelos A.T."/>
            <person name="Perreira-Neves A."/>
            <person name="Rosa I.A."/>
            <person name="Tasca T."/>
            <person name="Bogo M.R."/>
            <person name="de Souza W."/>
        </authorList>
    </citation>
    <scope>NUCLEOTIDE SEQUENCE [LARGE SCALE GENOMIC DNA]</scope>
    <source>
        <strain evidence="1">K</strain>
    </source>
</reference>
<dbReference type="VEuPathDB" id="TrichDB:TRFO_18352"/>
<dbReference type="InterPro" id="IPR016135">
    <property type="entry name" value="UBQ-conjugating_enzyme/RWD"/>
</dbReference>
<dbReference type="GeneID" id="94834833"/>
<organism evidence="1 2">
    <name type="scientific">Tritrichomonas foetus</name>
    <dbReference type="NCBI Taxonomy" id="1144522"/>
    <lineage>
        <taxon>Eukaryota</taxon>
        <taxon>Metamonada</taxon>
        <taxon>Parabasalia</taxon>
        <taxon>Tritrichomonadida</taxon>
        <taxon>Tritrichomonadidae</taxon>
        <taxon>Tritrichomonas</taxon>
    </lineage>
</organism>
<name>A0A1J4KQA5_9EUKA</name>
<protein>
    <recommendedName>
        <fullName evidence="3">UBC core domain-containing protein</fullName>
    </recommendedName>
</protein>
<evidence type="ECO:0000313" key="2">
    <source>
        <dbReference type="Proteomes" id="UP000179807"/>
    </source>
</evidence>
<sequence>MHQVPSASRRDFQRIIEEGYECCRKHHSDSWILEPVEEVVGVFNGIIFAKADDEIPGAAFSFTLYIDPQNLADQPRVQFDKNLEHPYILPSPTGSGGLFCFPTAGISCREKMNVILDNLSKSFFFKKVSGAVNPAAETKLRKNPKAFWAKLFSDGALGSNSPQ</sequence>
<comment type="caution">
    <text evidence="1">The sequence shown here is derived from an EMBL/GenBank/DDBJ whole genome shotgun (WGS) entry which is preliminary data.</text>
</comment>
<dbReference type="RefSeq" id="XP_068365108.1">
    <property type="nucleotide sequence ID" value="XM_068500129.1"/>
</dbReference>
<evidence type="ECO:0008006" key="3">
    <source>
        <dbReference type="Google" id="ProtNLM"/>
    </source>
</evidence>
<evidence type="ECO:0000313" key="1">
    <source>
        <dbReference type="EMBL" id="OHT11972.1"/>
    </source>
</evidence>
<dbReference type="EMBL" id="MLAK01000574">
    <property type="protein sequence ID" value="OHT11972.1"/>
    <property type="molecule type" value="Genomic_DNA"/>
</dbReference>
<keyword evidence="2" id="KW-1185">Reference proteome</keyword>
<proteinExistence type="predicted"/>
<gene>
    <name evidence="1" type="ORF">TRFO_18352</name>
</gene>
<dbReference type="SUPFAM" id="SSF54495">
    <property type="entry name" value="UBC-like"/>
    <property type="match status" value="1"/>
</dbReference>